<evidence type="ECO:0000313" key="1">
    <source>
        <dbReference type="EMBL" id="NDO69278.1"/>
    </source>
</evidence>
<dbReference type="AlphaFoldDB" id="A0A9X5H6N4"/>
<dbReference type="Proteomes" id="UP000474104">
    <property type="component" value="Unassembled WGS sequence"/>
</dbReference>
<comment type="caution">
    <text evidence="1">The sequence shown here is derived from an EMBL/GenBank/DDBJ whole genome shotgun (WGS) entry which is preliminary data.</text>
</comment>
<proteinExistence type="predicted"/>
<dbReference type="RefSeq" id="WP_004074115.1">
    <property type="nucleotide sequence ID" value="NZ_VIRB01000068.1"/>
</dbReference>
<evidence type="ECO:0000313" key="2">
    <source>
        <dbReference type="Proteomes" id="UP000474104"/>
    </source>
</evidence>
<name>A0A9X5H6N4_9FIRM</name>
<organism evidence="1 2">
    <name type="scientific">Schaedlerella arabinosiphila</name>
    <dbReference type="NCBI Taxonomy" id="2044587"/>
    <lineage>
        <taxon>Bacteria</taxon>
        <taxon>Bacillati</taxon>
        <taxon>Bacillota</taxon>
        <taxon>Clostridia</taxon>
        <taxon>Lachnospirales</taxon>
        <taxon>Lachnospiraceae</taxon>
        <taxon>Schaedlerella</taxon>
    </lineage>
</organism>
<sequence length="81" mass="9314">METVKKDNERMMDTSPREAGFFYRRIGGTLFKVRVYTGSGYADTLDEKIPRLILNEMVTGTESYVKMDSPQMSRPPERSSI</sequence>
<gene>
    <name evidence="1" type="ORF">FMM80_11550</name>
</gene>
<dbReference type="EMBL" id="VIRB01000068">
    <property type="protein sequence ID" value="NDO69278.1"/>
    <property type="molecule type" value="Genomic_DNA"/>
</dbReference>
<reference evidence="1 2" key="1">
    <citation type="submission" date="2019-07" db="EMBL/GenBank/DDBJ databases">
        <title>Draft genome sequences of 15 bacterial species constituting the stable defined intestinal microbiota of the GM15 gnotobiotic mouse model.</title>
        <authorList>
            <person name="Elie C."/>
            <person name="Mathieu A."/>
            <person name="Saliou A."/>
            <person name="Darnaud M."/>
            <person name="Leulier F."/>
            <person name="Tamellini A."/>
        </authorList>
    </citation>
    <scope>NUCLEOTIDE SEQUENCE [LARGE SCALE GENOMIC DNA]</scope>
    <source>
        <strain evidence="2">ASF 502</strain>
    </source>
</reference>
<protein>
    <submittedName>
        <fullName evidence="1">Uncharacterized protein</fullName>
    </submittedName>
</protein>
<dbReference type="OrthoDB" id="9804138at2"/>
<accession>A0A9X5H6N4</accession>